<comment type="caution">
    <text evidence="1">The sequence shown here is derived from an EMBL/GenBank/DDBJ whole genome shotgun (WGS) entry which is preliminary data.</text>
</comment>
<dbReference type="Proteomes" id="UP000005291">
    <property type="component" value="Unassembled WGS sequence"/>
</dbReference>
<accession>I4HFM4</accession>
<dbReference type="AlphaFoldDB" id="I4HFM4"/>
<name>I4HFM4_MICAE</name>
<organism evidence="1 2">
    <name type="scientific">Microcystis aeruginosa PCC 9808</name>
    <dbReference type="NCBI Taxonomy" id="1160284"/>
    <lineage>
        <taxon>Bacteria</taxon>
        <taxon>Bacillati</taxon>
        <taxon>Cyanobacteriota</taxon>
        <taxon>Cyanophyceae</taxon>
        <taxon>Oscillatoriophycideae</taxon>
        <taxon>Chroococcales</taxon>
        <taxon>Microcystaceae</taxon>
        <taxon>Microcystis</taxon>
    </lineage>
</organism>
<evidence type="ECO:0000313" key="1">
    <source>
        <dbReference type="EMBL" id="CCI20848.1"/>
    </source>
</evidence>
<reference evidence="1 2" key="1">
    <citation type="submission" date="2012-04" db="EMBL/GenBank/DDBJ databases">
        <authorList>
            <person name="Genoscope - CEA"/>
        </authorList>
    </citation>
    <scope>NUCLEOTIDE SEQUENCE [LARGE SCALE GENOMIC DNA]</scope>
    <source>
        <strain evidence="1 2">9808</strain>
    </source>
</reference>
<gene>
    <name evidence="1" type="ORF">MICAG_110006</name>
</gene>
<sequence>MQRVKVSFIVIELEFEIANLIDPVVQKTPERLAGQGVRVR</sequence>
<protein>
    <submittedName>
        <fullName evidence="1">Uncharacterized protein</fullName>
    </submittedName>
</protein>
<evidence type="ECO:0000313" key="2">
    <source>
        <dbReference type="Proteomes" id="UP000005291"/>
    </source>
</evidence>
<proteinExistence type="predicted"/>
<dbReference type="HOGENOM" id="CLU_3292407_0_0_3"/>
<dbReference type="EMBL" id="CAIN01000013">
    <property type="protein sequence ID" value="CCI20848.1"/>
    <property type="molecule type" value="Genomic_DNA"/>
</dbReference>